<evidence type="ECO:0000313" key="2">
    <source>
        <dbReference type="EMBL" id="GLS17075.1"/>
    </source>
</evidence>
<comment type="caution">
    <text evidence="2">The sequence shown here is derived from an EMBL/GenBank/DDBJ whole genome shotgun (WGS) entry which is preliminary data.</text>
</comment>
<keyword evidence="3" id="KW-1185">Reference proteome</keyword>
<feature type="compositionally biased region" description="Low complexity" evidence="1">
    <location>
        <begin position="123"/>
        <end position="143"/>
    </location>
</feature>
<accession>A0ABQ6CAC7</accession>
<gene>
    <name evidence="2" type="ORF">GCM10007874_00900</name>
</gene>
<name>A0ABQ6CAC7_9HYPH</name>
<proteinExistence type="predicted"/>
<evidence type="ECO:0000256" key="1">
    <source>
        <dbReference type="SAM" id="MobiDB-lite"/>
    </source>
</evidence>
<dbReference type="Proteomes" id="UP001156882">
    <property type="component" value="Unassembled WGS sequence"/>
</dbReference>
<feature type="compositionally biased region" description="Pro residues" evidence="1">
    <location>
        <begin position="154"/>
        <end position="166"/>
    </location>
</feature>
<reference evidence="3" key="1">
    <citation type="journal article" date="2019" name="Int. J. Syst. Evol. Microbiol.">
        <title>The Global Catalogue of Microorganisms (GCM) 10K type strain sequencing project: providing services to taxonomists for standard genome sequencing and annotation.</title>
        <authorList>
            <consortium name="The Broad Institute Genomics Platform"/>
            <consortium name="The Broad Institute Genome Sequencing Center for Infectious Disease"/>
            <person name="Wu L."/>
            <person name="Ma J."/>
        </authorList>
    </citation>
    <scope>NUCLEOTIDE SEQUENCE [LARGE SCALE GENOMIC DNA]</scope>
    <source>
        <strain evidence="3">NBRC 101365</strain>
    </source>
</reference>
<feature type="region of interest" description="Disordered" evidence="1">
    <location>
        <begin position="81"/>
        <end position="205"/>
    </location>
</feature>
<dbReference type="EMBL" id="BSPC01000004">
    <property type="protein sequence ID" value="GLS17075.1"/>
    <property type="molecule type" value="Genomic_DNA"/>
</dbReference>
<sequence>MKTPIKPFVVEVKRSRSGISAREPVQIRQPILAETIAPPVPASHTEARQLAEQAFRSLTTASTNQREEVFSAENVFRAPARPVTTETSGVAVVADEPPVQMAPAQETAPSKLPEPRAKKVRVATAPAKKGRPPKAASAAKAPAGITATRTQQDPPAPVPKAFPPSAPAVQVVPETQPAGEEHPNTRQSWGWGPGERWKKRLRHLR</sequence>
<protein>
    <submittedName>
        <fullName evidence="2">Uncharacterized protein</fullName>
    </submittedName>
</protein>
<evidence type="ECO:0000313" key="3">
    <source>
        <dbReference type="Proteomes" id="UP001156882"/>
    </source>
</evidence>
<organism evidence="2 3">
    <name type="scientific">Labrys miyagiensis</name>
    <dbReference type="NCBI Taxonomy" id="346912"/>
    <lineage>
        <taxon>Bacteria</taxon>
        <taxon>Pseudomonadati</taxon>
        <taxon>Pseudomonadota</taxon>
        <taxon>Alphaproteobacteria</taxon>
        <taxon>Hyphomicrobiales</taxon>
        <taxon>Xanthobacteraceae</taxon>
        <taxon>Labrys</taxon>
    </lineage>
</organism>